<dbReference type="AlphaFoldDB" id="A0A8T9QA70"/>
<evidence type="ECO:0000256" key="1">
    <source>
        <dbReference type="SAM" id="MobiDB-lite"/>
    </source>
</evidence>
<keyword evidence="2" id="KW-0732">Signal</keyword>
<sequence length="93" mass="10120">MLPAVRFPIKSSLLSLAAAFALGSCDLLEFSPNDHRAPEDERQLTEKNLARLRQAPYRPATRCVSSSPATPSATTTMPTTWWPASTSSLVFPS</sequence>
<accession>A0A8T9QA70</accession>
<name>A0A8T9QA70_9BACT</name>
<evidence type="ECO:0000256" key="2">
    <source>
        <dbReference type="SAM" id="SignalP"/>
    </source>
</evidence>
<gene>
    <name evidence="3" type="ORF">MUN79_04870</name>
</gene>
<evidence type="ECO:0000313" key="4">
    <source>
        <dbReference type="Proteomes" id="UP000831796"/>
    </source>
</evidence>
<dbReference type="RefSeq" id="WP_244676655.1">
    <property type="nucleotide sequence ID" value="NZ_CP095046.1"/>
</dbReference>
<keyword evidence="4" id="KW-1185">Reference proteome</keyword>
<protein>
    <submittedName>
        <fullName evidence="3">Uncharacterized protein</fullName>
    </submittedName>
</protein>
<feature type="signal peptide" evidence="2">
    <location>
        <begin position="1"/>
        <end position="17"/>
    </location>
</feature>
<feature type="compositionally biased region" description="Low complexity" evidence="1">
    <location>
        <begin position="65"/>
        <end position="78"/>
    </location>
</feature>
<dbReference type="EMBL" id="CP095046">
    <property type="protein sequence ID" value="UOQ73301.1"/>
    <property type="molecule type" value="Genomic_DNA"/>
</dbReference>
<dbReference type="Proteomes" id="UP000831796">
    <property type="component" value="Chromosome"/>
</dbReference>
<feature type="chain" id="PRO_5035766689" evidence="2">
    <location>
        <begin position="18"/>
        <end position="93"/>
    </location>
</feature>
<reference evidence="3" key="1">
    <citation type="submission" date="2022-04" db="EMBL/GenBank/DDBJ databases">
        <title>Hymenobacter sp. isolated from the air.</title>
        <authorList>
            <person name="Won M."/>
            <person name="Lee C.-M."/>
            <person name="Woen H.-Y."/>
            <person name="Kwon S.-W."/>
        </authorList>
    </citation>
    <scope>NUCLEOTIDE SEQUENCE</scope>
    <source>
        <strain evidence="3">5116S-3</strain>
    </source>
</reference>
<dbReference type="KEGG" id="hcu:MUN79_04870"/>
<organism evidence="3 4">
    <name type="scientific">Hymenobacter cellulosilyticus</name>
    <dbReference type="NCBI Taxonomy" id="2932248"/>
    <lineage>
        <taxon>Bacteria</taxon>
        <taxon>Pseudomonadati</taxon>
        <taxon>Bacteroidota</taxon>
        <taxon>Cytophagia</taxon>
        <taxon>Cytophagales</taxon>
        <taxon>Hymenobacteraceae</taxon>
        <taxon>Hymenobacter</taxon>
    </lineage>
</organism>
<feature type="region of interest" description="Disordered" evidence="1">
    <location>
        <begin position="57"/>
        <end position="78"/>
    </location>
</feature>
<dbReference type="PROSITE" id="PS51257">
    <property type="entry name" value="PROKAR_LIPOPROTEIN"/>
    <property type="match status" value="1"/>
</dbReference>
<proteinExistence type="predicted"/>
<evidence type="ECO:0000313" key="3">
    <source>
        <dbReference type="EMBL" id="UOQ73301.1"/>
    </source>
</evidence>